<evidence type="ECO:0000313" key="1">
    <source>
        <dbReference type="EMBL" id="KAE9403464.1"/>
    </source>
</evidence>
<sequence length="51" mass="5624">VENFSRDQQQTRSVSSSPSLVGFMCAIEEIWGAASGTDHNSQPESYGRTFQ</sequence>
<gene>
    <name evidence="1" type="ORF">BT96DRAFT_917555</name>
</gene>
<feature type="non-terminal residue" evidence="1">
    <location>
        <position position="1"/>
    </location>
</feature>
<protein>
    <submittedName>
        <fullName evidence="1">Uncharacterized protein</fullName>
    </submittedName>
</protein>
<dbReference type="AlphaFoldDB" id="A0A6A4I3M0"/>
<dbReference type="EMBL" id="ML769425">
    <property type="protein sequence ID" value="KAE9403464.1"/>
    <property type="molecule type" value="Genomic_DNA"/>
</dbReference>
<accession>A0A6A4I3M0</accession>
<organism evidence="1 2">
    <name type="scientific">Gymnopus androsaceus JB14</name>
    <dbReference type="NCBI Taxonomy" id="1447944"/>
    <lineage>
        <taxon>Eukaryota</taxon>
        <taxon>Fungi</taxon>
        <taxon>Dikarya</taxon>
        <taxon>Basidiomycota</taxon>
        <taxon>Agaricomycotina</taxon>
        <taxon>Agaricomycetes</taxon>
        <taxon>Agaricomycetidae</taxon>
        <taxon>Agaricales</taxon>
        <taxon>Marasmiineae</taxon>
        <taxon>Omphalotaceae</taxon>
        <taxon>Gymnopus</taxon>
    </lineage>
</organism>
<dbReference type="Proteomes" id="UP000799118">
    <property type="component" value="Unassembled WGS sequence"/>
</dbReference>
<proteinExistence type="predicted"/>
<keyword evidence="2" id="KW-1185">Reference proteome</keyword>
<name>A0A6A4I3M0_9AGAR</name>
<reference evidence="1" key="1">
    <citation type="journal article" date="2019" name="Environ. Microbiol.">
        <title>Fungal ecological strategies reflected in gene transcription - a case study of two litter decomposers.</title>
        <authorList>
            <person name="Barbi F."/>
            <person name="Kohler A."/>
            <person name="Barry K."/>
            <person name="Baskaran P."/>
            <person name="Daum C."/>
            <person name="Fauchery L."/>
            <person name="Ihrmark K."/>
            <person name="Kuo A."/>
            <person name="LaButti K."/>
            <person name="Lipzen A."/>
            <person name="Morin E."/>
            <person name="Grigoriev I.V."/>
            <person name="Henrissat B."/>
            <person name="Lindahl B."/>
            <person name="Martin F."/>
        </authorList>
    </citation>
    <scope>NUCLEOTIDE SEQUENCE</scope>
    <source>
        <strain evidence="1">JB14</strain>
    </source>
</reference>
<evidence type="ECO:0000313" key="2">
    <source>
        <dbReference type="Proteomes" id="UP000799118"/>
    </source>
</evidence>